<dbReference type="EMBL" id="JAEKJZ010000001">
    <property type="protein sequence ID" value="MBN9669140.1"/>
    <property type="molecule type" value="Genomic_DNA"/>
</dbReference>
<dbReference type="Proteomes" id="UP000664096">
    <property type="component" value="Unassembled WGS sequence"/>
</dbReference>
<dbReference type="Pfam" id="PF01814">
    <property type="entry name" value="Hemerythrin"/>
    <property type="match status" value="1"/>
</dbReference>
<dbReference type="InterPro" id="IPR012312">
    <property type="entry name" value="Hemerythrin-like"/>
</dbReference>
<proteinExistence type="predicted"/>
<dbReference type="RefSeq" id="WP_207138732.1">
    <property type="nucleotide sequence ID" value="NZ_JAEKJZ010000001.1"/>
</dbReference>
<sequence length="194" mass="21908">MIPPHDLDTRHGLPEEWLFLLKGCPREDWAAHRNLGPLTEFWLSRHDGFRAAGAALEALLRQFREGNIPAAQFGGLFAPRLQHFLTDLHHHHMIEDHQYFPVFMVAETRLAPGFELLESDHELIHQRIDTVIGSANSFLGQLRTQDSDAIRRAADAYAAASDSLIGGLMRHLVDEEDLIVPLMLDRGEHELGVS</sequence>
<accession>A0A939E9M7</accession>
<dbReference type="Gene3D" id="1.20.120.520">
    <property type="entry name" value="nmb1532 protein domain like"/>
    <property type="match status" value="1"/>
</dbReference>
<feature type="domain" description="Hemerythrin-like" evidence="1">
    <location>
        <begin position="39"/>
        <end position="182"/>
    </location>
</feature>
<evidence type="ECO:0000259" key="1">
    <source>
        <dbReference type="Pfam" id="PF01814"/>
    </source>
</evidence>
<evidence type="ECO:0000313" key="3">
    <source>
        <dbReference type="Proteomes" id="UP000664096"/>
    </source>
</evidence>
<gene>
    <name evidence="2" type="ORF">JF539_02245</name>
</gene>
<name>A0A939E9M7_9HYPH</name>
<reference evidence="2" key="1">
    <citation type="submission" date="2020-12" db="EMBL/GenBank/DDBJ databases">
        <title>Oil enriched cultivation method for isolating marine PHA-producing bacteria.</title>
        <authorList>
            <person name="Zheng W."/>
            <person name="Yu S."/>
            <person name="Huang Y."/>
        </authorList>
    </citation>
    <scope>NUCLEOTIDE SEQUENCE</scope>
    <source>
        <strain evidence="2">SY-2-12</strain>
    </source>
</reference>
<comment type="caution">
    <text evidence="2">The sequence shown here is derived from an EMBL/GenBank/DDBJ whole genome shotgun (WGS) entry which is preliminary data.</text>
</comment>
<protein>
    <submittedName>
        <fullName evidence="2">Hemerythrin domain-containing protein</fullName>
    </submittedName>
</protein>
<organism evidence="2 3">
    <name type="scientific">Roseibium aggregatum</name>
    <dbReference type="NCBI Taxonomy" id="187304"/>
    <lineage>
        <taxon>Bacteria</taxon>
        <taxon>Pseudomonadati</taxon>
        <taxon>Pseudomonadota</taxon>
        <taxon>Alphaproteobacteria</taxon>
        <taxon>Hyphomicrobiales</taxon>
        <taxon>Stappiaceae</taxon>
        <taxon>Roseibium</taxon>
    </lineage>
</organism>
<dbReference type="AlphaFoldDB" id="A0A939E9M7"/>
<evidence type="ECO:0000313" key="2">
    <source>
        <dbReference type="EMBL" id="MBN9669140.1"/>
    </source>
</evidence>